<accession>A0A219APY0</accession>
<feature type="region of interest" description="Disordered" evidence="1">
    <location>
        <begin position="1"/>
        <end position="21"/>
    </location>
</feature>
<protein>
    <submittedName>
        <fullName evidence="2">Uncharacterized protein</fullName>
    </submittedName>
</protein>
<evidence type="ECO:0000313" key="3">
    <source>
        <dbReference type="Proteomes" id="UP000078397"/>
    </source>
</evidence>
<dbReference type="GeneID" id="33937240"/>
<evidence type="ECO:0000313" key="2">
    <source>
        <dbReference type="EMBL" id="OWT42374.1"/>
    </source>
</evidence>
<dbReference type="RefSeq" id="XP_022284903.1">
    <property type="nucleotide sequence ID" value="XM_022430086.1"/>
</dbReference>
<evidence type="ECO:0000256" key="1">
    <source>
        <dbReference type="SAM" id="MobiDB-lite"/>
    </source>
</evidence>
<comment type="caution">
    <text evidence="2">The sequence shown here is derived from an EMBL/GenBank/DDBJ whole genome shotgun (WGS) entry which is preliminary data.</text>
</comment>
<dbReference type="AlphaFoldDB" id="A0A219APY0"/>
<dbReference type="EMBL" id="LSBJ02000020">
    <property type="protein sequence ID" value="OWT42374.1"/>
    <property type="molecule type" value="Genomic_DNA"/>
</dbReference>
<proteinExistence type="predicted"/>
<name>A0A219APY0_METCM</name>
<gene>
    <name evidence="2" type="ORF">VFPPC_18485</name>
</gene>
<sequence length="99" mass="11004">MKQRMLLSRNYNPPGWSGGTEAHYARSHRQAVEGRRQLHDLQHIRVTNLPSQIPKDLLFTGSSGPLMPDGKAILEYCPNPEGYLNYAIPGPLRPIGAIA</sequence>
<keyword evidence="3" id="KW-1185">Reference proteome</keyword>
<organism evidence="2 3">
    <name type="scientific">Pochonia chlamydosporia 170</name>
    <dbReference type="NCBI Taxonomy" id="1380566"/>
    <lineage>
        <taxon>Eukaryota</taxon>
        <taxon>Fungi</taxon>
        <taxon>Dikarya</taxon>
        <taxon>Ascomycota</taxon>
        <taxon>Pezizomycotina</taxon>
        <taxon>Sordariomycetes</taxon>
        <taxon>Hypocreomycetidae</taxon>
        <taxon>Hypocreales</taxon>
        <taxon>Clavicipitaceae</taxon>
        <taxon>Pochonia</taxon>
    </lineage>
</organism>
<dbReference type="KEGG" id="pchm:VFPPC_18485"/>
<dbReference type="Proteomes" id="UP000078397">
    <property type="component" value="Unassembled WGS sequence"/>
</dbReference>
<reference evidence="2 3" key="1">
    <citation type="journal article" date="2016" name="PLoS Pathog.">
        <title>Biosynthesis of antibiotic leucinostatins in bio-control fungus Purpureocillium lilacinum and their inhibition on phytophthora revealed by genome mining.</title>
        <authorList>
            <person name="Wang G."/>
            <person name="Liu Z."/>
            <person name="Lin R."/>
            <person name="Li E."/>
            <person name="Mao Z."/>
            <person name="Ling J."/>
            <person name="Yang Y."/>
            <person name="Yin W.B."/>
            <person name="Xie B."/>
        </authorList>
    </citation>
    <scope>NUCLEOTIDE SEQUENCE [LARGE SCALE GENOMIC DNA]</scope>
    <source>
        <strain evidence="2">170</strain>
    </source>
</reference>